<organism evidence="1 2">
    <name type="scientific">Pararge aegeria aegeria</name>
    <dbReference type="NCBI Taxonomy" id="348720"/>
    <lineage>
        <taxon>Eukaryota</taxon>
        <taxon>Metazoa</taxon>
        <taxon>Ecdysozoa</taxon>
        <taxon>Arthropoda</taxon>
        <taxon>Hexapoda</taxon>
        <taxon>Insecta</taxon>
        <taxon>Pterygota</taxon>
        <taxon>Neoptera</taxon>
        <taxon>Endopterygota</taxon>
        <taxon>Lepidoptera</taxon>
        <taxon>Glossata</taxon>
        <taxon>Ditrysia</taxon>
        <taxon>Papilionoidea</taxon>
        <taxon>Nymphalidae</taxon>
        <taxon>Satyrinae</taxon>
        <taxon>Satyrini</taxon>
        <taxon>Parargina</taxon>
        <taxon>Pararge</taxon>
    </lineage>
</organism>
<evidence type="ECO:0000313" key="2">
    <source>
        <dbReference type="Proteomes" id="UP000838756"/>
    </source>
</evidence>
<accession>A0A8S4R7B0</accession>
<dbReference type="AlphaFoldDB" id="A0A8S4R7B0"/>
<protein>
    <submittedName>
        <fullName evidence="1">Jg6576 protein</fullName>
    </submittedName>
</protein>
<sequence length="81" mass="8917">MKQCVRQRAAANGSGNPRLVHFLFPAGRRTRSRACPTVPERARSDLAPLNTTCNGATAMGLDYETCDYAKFKQILTKDSLT</sequence>
<keyword evidence="2" id="KW-1185">Reference proteome</keyword>
<gene>
    <name evidence="1" type="primary">jg6576</name>
    <name evidence="1" type="ORF">PAEG_LOCUS10850</name>
</gene>
<dbReference type="EMBL" id="CAKXAJ010024912">
    <property type="protein sequence ID" value="CAH2232621.1"/>
    <property type="molecule type" value="Genomic_DNA"/>
</dbReference>
<evidence type="ECO:0000313" key="1">
    <source>
        <dbReference type="EMBL" id="CAH2232621.1"/>
    </source>
</evidence>
<name>A0A8S4R7B0_9NEOP</name>
<reference evidence="1" key="1">
    <citation type="submission" date="2022-03" db="EMBL/GenBank/DDBJ databases">
        <authorList>
            <person name="Lindestad O."/>
        </authorList>
    </citation>
    <scope>NUCLEOTIDE SEQUENCE</scope>
</reference>
<dbReference type="Proteomes" id="UP000838756">
    <property type="component" value="Unassembled WGS sequence"/>
</dbReference>
<comment type="caution">
    <text evidence="1">The sequence shown here is derived from an EMBL/GenBank/DDBJ whole genome shotgun (WGS) entry which is preliminary data.</text>
</comment>
<dbReference type="OrthoDB" id="7470003at2759"/>
<proteinExistence type="predicted"/>